<name>A0A168L3P9_9BACL</name>
<dbReference type="CDD" id="cd01949">
    <property type="entry name" value="GGDEF"/>
    <property type="match status" value="1"/>
</dbReference>
<dbReference type="RefSeq" id="WP_068532234.1">
    <property type="nucleotide sequence ID" value="NZ_LVJH01000017.1"/>
</dbReference>
<dbReference type="Proteomes" id="UP000076967">
    <property type="component" value="Unassembled WGS sequence"/>
</dbReference>
<evidence type="ECO:0000313" key="9">
    <source>
        <dbReference type="Proteomes" id="UP000076967"/>
    </source>
</evidence>
<feature type="transmembrane region" description="Helical" evidence="6">
    <location>
        <begin position="105"/>
        <end position="127"/>
    </location>
</feature>
<organism evidence="8 9">
    <name type="scientific">Paenibacillus glacialis</name>
    <dbReference type="NCBI Taxonomy" id="494026"/>
    <lineage>
        <taxon>Bacteria</taxon>
        <taxon>Bacillati</taxon>
        <taxon>Bacillota</taxon>
        <taxon>Bacilli</taxon>
        <taxon>Bacillales</taxon>
        <taxon>Paenibacillaceae</taxon>
        <taxon>Paenibacillus</taxon>
    </lineage>
</organism>
<dbReference type="GO" id="GO:1902201">
    <property type="term" value="P:negative regulation of bacterial-type flagellum-dependent cell motility"/>
    <property type="evidence" value="ECO:0007669"/>
    <property type="project" value="TreeGrafter"/>
</dbReference>
<dbReference type="InterPro" id="IPR043128">
    <property type="entry name" value="Rev_trsase/Diguanyl_cyclase"/>
</dbReference>
<evidence type="ECO:0000256" key="4">
    <source>
        <dbReference type="ARBA" id="ARBA00022989"/>
    </source>
</evidence>
<dbReference type="PROSITE" id="PS50887">
    <property type="entry name" value="GGDEF"/>
    <property type="match status" value="1"/>
</dbReference>
<evidence type="ECO:0000256" key="5">
    <source>
        <dbReference type="ARBA" id="ARBA00023136"/>
    </source>
</evidence>
<dbReference type="Gene3D" id="3.30.70.270">
    <property type="match status" value="1"/>
</dbReference>
<dbReference type="PANTHER" id="PTHR45138:SF9">
    <property type="entry name" value="DIGUANYLATE CYCLASE DGCM-RELATED"/>
    <property type="match status" value="1"/>
</dbReference>
<dbReference type="GO" id="GO:0000155">
    <property type="term" value="F:phosphorelay sensor kinase activity"/>
    <property type="evidence" value="ECO:0007669"/>
    <property type="project" value="InterPro"/>
</dbReference>
<keyword evidence="2" id="KW-1003">Cell membrane</keyword>
<dbReference type="GO" id="GO:0052621">
    <property type="term" value="F:diguanylate cyclase activity"/>
    <property type="evidence" value="ECO:0007669"/>
    <property type="project" value="TreeGrafter"/>
</dbReference>
<keyword evidence="4 6" id="KW-1133">Transmembrane helix</keyword>
<dbReference type="PANTHER" id="PTHR45138">
    <property type="entry name" value="REGULATORY COMPONENTS OF SENSORY TRANSDUCTION SYSTEM"/>
    <property type="match status" value="1"/>
</dbReference>
<dbReference type="GO" id="GO:0071555">
    <property type="term" value="P:cell wall organization"/>
    <property type="evidence" value="ECO:0007669"/>
    <property type="project" value="InterPro"/>
</dbReference>
<sequence length="367" mass="40512">MINVLFVNICIIVTFLYFSGVLSKRYSIGISSISLPVQINSGILFGIYGIVLMLYTIPVGPNTYADLRHLFPVVIGTYIGPVPAIISAIIIGIGRMMLYGFTSSGIVACIGIIVVGFICAIISRYPWTRFFKIILMNVLSMFVILISLMINIKDIPTVMSFYPIEFSIAVIGGLFVYAITEYIYSTNKLFVQLEKRATTDHLTQLNNLRSFDVAIKTHLAHANQRGETLSLLVIDIDHFKKINDTYGHSAGDVVLKSIAKILVDYSRSFDVVSRNGGEEFTVLLLDCSHHHALIIAEKIRVGVQNHSFILPDQISVSITISIGVATYPDTVAVPTGHALVDMADKALYEAKRTGRNKVCSLELELVN</sequence>
<dbReference type="EMBL" id="LVJH01000017">
    <property type="protein sequence ID" value="OAB42847.1"/>
    <property type="molecule type" value="Genomic_DNA"/>
</dbReference>
<accession>A0A168L3P9</accession>
<comment type="caution">
    <text evidence="8">The sequence shown here is derived from an EMBL/GenBank/DDBJ whole genome shotgun (WGS) entry which is preliminary data.</text>
</comment>
<feature type="transmembrane region" description="Helical" evidence="6">
    <location>
        <begin position="69"/>
        <end position="93"/>
    </location>
</feature>
<keyword evidence="3 6" id="KW-0812">Transmembrane</keyword>
<comment type="subcellular location">
    <subcellularLocation>
        <location evidence="1">Cell membrane</location>
        <topology evidence="1">Multi-pass membrane protein</topology>
    </subcellularLocation>
</comment>
<evidence type="ECO:0000313" key="8">
    <source>
        <dbReference type="EMBL" id="OAB42847.1"/>
    </source>
</evidence>
<dbReference type="AlphaFoldDB" id="A0A168L3P9"/>
<dbReference type="Pfam" id="PF07694">
    <property type="entry name" value="5TM-5TMR_LYT"/>
    <property type="match status" value="1"/>
</dbReference>
<feature type="transmembrane region" description="Helical" evidence="6">
    <location>
        <begin position="6"/>
        <end position="23"/>
    </location>
</feature>
<proteinExistence type="predicted"/>
<dbReference type="STRING" id="494026.PGLA_10315"/>
<feature type="domain" description="GGDEF" evidence="7">
    <location>
        <begin position="227"/>
        <end position="363"/>
    </location>
</feature>
<dbReference type="InterPro" id="IPR000160">
    <property type="entry name" value="GGDEF_dom"/>
</dbReference>
<evidence type="ECO:0000256" key="2">
    <source>
        <dbReference type="ARBA" id="ARBA00022475"/>
    </source>
</evidence>
<evidence type="ECO:0000259" key="7">
    <source>
        <dbReference type="PROSITE" id="PS50887"/>
    </source>
</evidence>
<dbReference type="OrthoDB" id="9759607at2"/>
<keyword evidence="5 6" id="KW-0472">Membrane</keyword>
<evidence type="ECO:0000256" key="3">
    <source>
        <dbReference type="ARBA" id="ARBA00022692"/>
    </source>
</evidence>
<feature type="transmembrane region" description="Helical" evidence="6">
    <location>
        <begin position="35"/>
        <end position="57"/>
    </location>
</feature>
<evidence type="ECO:0000256" key="6">
    <source>
        <dbReference type="SAM" id="Phobius"/>
    </source>
</evidence>
<dbReference type="GO" id="GO:0043709">
    <property type="term" value="P:cell adhesion involved in single-species biofilm formation"/>
    <property type="evidence" value="ECO:0007669"/>
    <property type="project" value="TreeGrafter"/>
</dbReference>
<keyword evidence="9" id="KW-1185">Reference proteome</keyword>
<reference evidence="8 9" key="1">
    <citation type="submission" date="2016-03" db="EMBL/GenBank/DDBJ databases">
        <title>Draft genome sequence of Paenibacillus glacialis DSM 22343.</title>
        <authorList>
            <person name="Shin S.-K."/>
            <person name="Yi H."/>
        </authorList>
    </citation>
    <scope>NUCLEOTIDE SEQUENCE [LARGE SCALE GENOMIC DNA]</scope>
    <source>
        <strain evidence="8 9">DSM 22343</strain>
    </source>
</reference>
<feature type="transmembrane region" description="Helical" evidence="6">
    <location>
        <begin position="133"/>
        <end position="152"/>
    </location>
</feature>
<evidence type="ECO:0000256" key="1">
    <source>
        <dbReference type="ARBA" id="ARBA00004651"/>
    </source>
</evidence>
<gene>
    <name evidence="8" type="ORF">PGLA_10315</name>
</gene>
<dbReference type="SMART" id="SM00267">
    <property type="entry name" value="GGDEF"/>
    <property type="match status" value="1"/>
</dbReference>
<feature type="transmembrane region" description="Helical" evidence="6">
    <location>
        <begin position="164"/>
        <end position="184"/>
    </location>
</feature>
<protein>
    <submittedName>
        <fullName evidence="8">Diguanylate cyclase</fullName>
    </submittedName>
</protein>
<dbReference type="InterPro" id="IPR029787">
    <property type="entry name" value="Nucleotide_cyclase"/>
</dbReference>
<dbReference type="Pfam" id="PF00990">
    <property type="entry name" value="GGDEF"/>
    <property type="match status" value="1"/>
</dbReference>
<dbReference type="InterPro" id="IPR011620">
    <property type="entry name" value="Sig_transdc_His_kinase_LytS_TM"/>
</dbReference>
<dbReference type="NCBIfam" id="TIGR00254">
    <property type="entry name" value="GGDEF"/>
    <property type="match status" value="1"/>
</dbReference>
<dbReference type="GO" id="GO:0005886">
    <property type="term" value="C:plasma membrane"/>
    <property type="evidence" value="ECO:0007669"/>
    <property type="project" value="UniProtKB-SubCell"/>
</dbReference>
<dbReference type="FunFam" id="3.30.70.270:FF:000001">
    <property type="entry name" value="Diguanylate cyclase domain protein"/>
    <property type="match status" value="1"/>
</dbReference>
<dbReference type="InterPro" id="IPR050469">
    <property type="entry name" value="Diguanylate_Cyclase"/>
</dbReference>
<dbReference type="SUPFAM" id="SSF55073">
    <property type="entry name" value="Nucleotide cyclase"/>
    <property type="match status" value="1"/>
</dbReference>